<comment type="caution">
    <text evidence="3">The sequence shown here is derived from an EMBL/GenBank/DDBJ whole genome shotgun (WGS) entry which is preliminary data.</text>
</comment>
<organism evidence="3 5">
    <name type="scientific">Microbacterium saccharophilum</name>
    <dbReference type="NCBI Taxonomy" id="1213358"/>
    <lineage>
        <taxon>Bacteria</taxon>
        <taxon>Bacillati</taxon>
        <taxon>Actinomycetota</taxon>
        <taxon>Actinomycetes</taxon>
        <taxon>Micrococcales</taxon>
        <taxon>Microbacteriaceae</taxon>
        <taxon>Microbacterium</taxon>
    </lineage>
</organism>
<dbReference type="Proteomes" id="UP000198702">
    <property type="component" value="Unassembled WGS sequence"/>
</dbReference>
<reference evidence="3 5" key="2">
    <citation type="submission" date="2019-08" db="EMBL/GenBank/DDBJ databases">
        <authorList>
            <person name="Dong K."/>
        </authorList>
    </citation>
    <scope>NUCLEOTIDE SEQUENCE [LARGE SCALE GENOMIC DNA]</scope>
    <source>
        <strain evidence="3 5">K-1</strain>
    </source>
</reference>
<evidence type="ECO:0000313" key="2">
    <source>
        <dbReference type="EMBL" id="SFI24646.1"/>
    </source>
</evidence>
<dbReference type="OrthoDB" id="5023422at2"/>
<reference evidence="2 4" key="1">
    <citation type="submission" date="2016-10" db="EMBL/GenBank/DDBJ databases">
        <authorList>
            <person name="Varghese N."/>
            <person name="Submissions S."/>
        </authorList>
    </citation>
    <scope>NUCLEOTIDE SEQUENCE [LARGE SCALE GENOMIC DNA]</scope>
    <source>
        <strain evidence="2 4">UNC380MFSha3.1</strain>
    </source>
</reference>
<proteinExistence type="predicted"/>
<keyword evidence="5" id="KW-1185">Reference proteome</keyword>
<dbReference type="EMBL" id="VRSX01000002">
    <property type="protein sequence ID" value="TXK14212.1"/>
    <property type="molecule type" value="Genomic_DNA"/>
</dbReference>
<evidence type="ECO:0000313" key="3">
    <source>
        <dbReference type="EMBL" id="TXK14212.1"/>
    </source>
</evidence>
<gene>
    <name evidence="3" type="ORF">FVP74_06430</name>
    <name evidence="2" type="ORF">SAMN04487751_0632</name>
</gene>
<sequence>MHHDNEQDHELENASDAERDTAEPKAGGLGEDGTIPAEADGVAAGHTGVTSTFEPEEDEDAPA</sequence>
<name>A0A5C8I5A1_9MICO</name>
<dbReference type="EMBL" id="FOQZ01000001">
    <property type="protein sequence ID" value="SFI24646.1"/>
    <property type="molecule type" value="Genomic_DNA"/>
</dbReference>
<accession>A0A5C8I5A1</accession>
<dbReference type="AlphaFoldDB" id="A0A5C8I5A1"/>
<dbReference type="RefSeq" id="WP_036272191.1">
    <property type="nucleotide sequence ID" value="NZ_BKAH01000001.1"/>
</dbReference>
<evidence type="ECO:0000313" key="4">
    <source>
        <dbReference type="Proteomes" id="UP000198702"/>
    </source>
</evidence>
<protein>
    <submittedName>
        <fullName evidence="3">Uncharacterized protein</fullName>
    </submittedName>
</protein>
<evidence type="ECO:0000313" key="5">
    <source>
        <dbReference type="Proteomes" id="UP000321949"/>
    </source>
</evidence>
<feature type="compositionally biased region" description="Acidic residues" evidence="1">
    <location>
        <begin position="54"/>
        <end position="63"/>
    </location>
</feature>
<feature type="compositionally biased region" description="Basic and acidic residues" evidence="1">
    <location>
        <begin position="1"/>
        <end position="23"/>
    </location>
</feature>
<dbReference type="Proteomes" id="UP000321949">
    <property type="component" value="Unassembled WGS sequence"/>
</dbReference>
<feature type="region of interest" description="Disordered" evidence="1">
    <location>
        <begin position="1"/>
        <end position="63"/>
    </location>
</feature>
<evidence type="ECO:0000256" key="1">
    <source>
        <dbReference type="SAM" id="MobiDB-lite"/>
    </source>
</evidence>